<feature type="transmembrane region" description="Helical" evidence="1">
    <location>
        <begin position="73"/>
        <end position="91"/>
    </location>
</feature>
<proteinExistence type="predicted"/>
<accession>A0A6C0BQG3</accession>
<protein>
    <submittedName>
        <fullName evidence="2">Uncharacterized protein</fullName>
    </submittedName>
</protein>
<dbReference type="EMBL" id="MN739229">
    <property type="protein sequence ID" value="QHS94685.1"/>
    <property type="molecule type" value="Genomic_DNA"/>
</dbReference>
<keyword evidence="1" id="KW-0472">Membrane</keyword>
<evidence type="ECO:0000256" key="1">
    <source>
        <dbReference type="SAM" id="Phobius"/>
    </source>
</evidence>
<dbReference type="AlphaFoldDB" id="A0A6C0BQG3"/>
<sequence>MPYFLHLKKLLMWHELLPLSLAIYLGTVMQRFLESTVKHLVVPAITMVVPIDENIDPIKLSILDKYGFNIKDVIAQTFSLTIALIVCYLFIRSLVDYK</sequence>
<keyword evidence="1" id="KW-1133">Transmembrane helix</keyword>
<keyword evidence="1" id="KW-0812">Transmembrane</keyword>
<name>A0A6C0BQG3_9ZZZZ</name>
<evidence type="ECO:0000313" key="2">
    <source>
        <dbReference type="EMBL" id="QHS94685.1"/>
    </source>
</evidence>
<organism evidence="2">
    <name type="scientific">viral metagenome</name>
    <dbReference type="NCBI Taxonomy" id="1070528"/>
    <lineage>
        <taxon>unclassified sequences</taxon>
        <taxon>metagenomes</taxon>
        <taxon>organismal metagenomes</taxon>
    </lineage>
</organism>
<reference evidence="2" key="1">
    <citation type="journal article" date="2020" name="Nature">
        <title>Giant virus diversity and host interactions through global metagenomics.</title>
        <authorList>
            <person name="Schulz F."/>
            <person name="Roux S."/>
            <person name="Paez-Espino D."/>
            <person name="Jungbluth S."/>
            <person name="Walsh D.A."/>
            <person name="Denef V.J."/>
            <person name="McMahon K.D."/>
            <person name="Konstantinidis K.T."/>
            <person name="Eloe-Fadrosh E.A."/>
            <person name="Kyrpides N.C."/>
            <person name="Woyke T."/>
        </authorList>
    </citation>
    <scope>NUCLEOTIDE SEQUENCE</scope>
    <source>
        <strain evidence="2">GVMAG-M-3300018416-45</strain>
    </source>
</reference>